<dbReference type="Proteomes" id="UP000585474">
    <property type="component" value="Unassembled WGS sequence"/>
</dbReference>
<dbReference type="AlphaFoldDB" id="A0A7J0DHT1"/>
<accession>A0A7J0DHT1</accession>
<organism evidence="2 3">
    <name type="scientific">Actinidia rufa</name>
    <dbReference type="NCBI Taxonomy" id="165716"/>
    <lineage>
        <taxon>Eukaryota</taxon>
        <taxon>Viridiplantae</taxon>
        <taxon>Streptophyta</taxon>
        <taxon>Embryophyta</taxon>
        <taxon>Tracheophyta</taxon>
        <taxon>Spermatophyta</taxon>
        <taxon>Magnoliopsida</taxon>
        <taxon>eudicotyledons</taxon>
        <taxon>Gunneridae</taxon>
        <taxon>Pentapetalae</taxon>
        <taxon>asterids</taxon>
        <taxon>Ericales</taxon>
        <taxon>Actinidiaceae</taxon>
        <taxon>Actinidia</taxon>
    </lineage>
</organism>
<feature type="region of interest" description="Disordered" evidence="1">
    <location>
        <begin position="178"/>
        <end position="198"/>
    </location>
</feature>
<reference evidence="3" key="1">
    <citation type="submission" date="2019-07" db="EMBL/GenBank/DDBJ databases">
        <title>De Novo Assembly of kiwifruit Actinidia rufa.</title>
        <authorList>
            <person name="Sugita-Konishi S."/>
            <person name="Sato K."/>
            <person name="Mori E."/>
            <person name="Abe Y."/>
            <person name="Kisaki G."/>
            <person name="Hamano K."/>
            <person name="Suezawa K."/>
            <person name="Otani M."/>
            <person name="Fukuda T."/>
            <person name="Manabe T."/>
            <person name="Gomi K."/>
            <person name="Tabuchi M."/>
            <person name="Akimitsu K."/>
            <person name="Kataoka I."/>
        </authorList>
    </citation>
    <scope>NUCLEOTIDE SEQUENCE [LARGE SCALE GENOMIC DNA]</scope>
    <source>
        <strain evidence="3">cv. Fuchu</strain>
    </source>
</reference>
<keyword evidence="3" id="KW-1185">Reference proteome</keyword>
<gene>
    <name evidence="2" type="ORF">Acr_00g0038980</name>
</gene>
<name>A0A7J0DHT1_9ERIC</name>
<evidence type="ECO:0000313" key="3">
    <source>
        <dbReference type="Proteomes" id="UP000585474"/>
    </source>
</evidence>
<evidence type="ECO:0000313" key="2">
    <source>
        <dbReference type="EMBL" id="GFS35302.1"/>
    </source>
</evidence>
<comment type="caution">
    <text evidence="2">The sequence shown here is derived from an EMBL/GenBank/DDBJ whole genome shotgun (WGS) entry which is preliminary data.</text>
</comment>
<evidence type="ECO:0000256" key="1">
    <source>
        <dbReference type="SAM" id="MobiDB-lite"/>
    </source>
</evidence>
<proteinExistence type="predicted"/>
<dbReference type="EMBL" id="BJWL01000226">
    <property type="protein sequence ID" value="GFS35302.1"/>
    <property type="molecule type" value="Genomic_DNA"/>
</dbReference>
<sequence>MRRLVLKLQRGTIVVKLTSEFQRKGQRRGQKRGLKKEVIEVREKVKEEIPTDDGGGQNSEGHTLSVFIVTRRDKKNCPRNKAQYQSSKATTTTMMAMESDVLLEASTNEESDWISDSENAYPLVQRQRGVLCTCSMRRTCTDDKQHNENLLVKEQSGSAWQNGRSMKIGGDAIRYGSSGISKKNGQRKQSLHKGTQSKRMSTRMMYLKDPEQLCTRERGDGVTNNLQSDVLCSVSQWGGAGHLSEKVQALQFESAFTSMGSEVARG</sequence>
<protein>
    <submittedName>
        <fullName evidence="2">Uncharacterized protein</fullName>
    </submittedName>
</protein>